<dbReference type="Proteomes" id="UP001195914">
    <property type="component" value="Unassembled WGS sequence"/>
</dbReference>
<reference evidence="2" key="2">
    <citation type="submission" date="2021-05" db="EMBL/GenBank/DDBJ databases">
        <authorList>
            <person name="Pain A."/>
        </authorList>
    </citation>
    <scope>NUCLEOTIDE SEQUENCE</scope>
    <source>
        <strain evidence="2">1802A</strain>
    </source>
</reference>
<dbReference type="EMBL" id="JAHBMH010000007">
    <property type="protein sequence ID" value="KAK1939608.1"/>
    <property type="molecule type" value="Genomic_DNA"/>
</dbReference>
<sequence>MAFRFMREGLYTRRKRLRSNGFTPFVDDLMWTATDWHYQHYIRRAARVSLLTHQEGNIAVLACISASEIGRIFEKFRIARASSLVRGADRPYLRIATPNIVPLRRQSNPFCRASSNYSGWQFQHKQLEKSPRPYRSRRLGGTDLSVPVMPKH</sequence>
<name>A0AAD9LK48_BABDI</name>
<accession>A0AAD9LK48</accession>
<proteinExistence type="predicted"/>
<organism evidence="2 3">
    <name type="scientific">Babesia divergens</name>
    <dbReference type="NCBI Taxonomy" id="32595"/>
    <lineage>
        <taxon>Eukaryota</taxon>
        <taxon>Sar</taxon>
        <taxon>Alveolata</taxon>
        <taxon>Apicomplexa</taxon>
        <taxon>Aconoidasida</taxon>
        <taxon>Piroplasmida</taxon>
        <taxon>Babesiidae</taxon>
        <taxon>Babesia</taxon>
    </lineage>
</organism>
<evidence type="ECO:0000313" key="3">
    <source>
        <dbReference type="Proteomes" id="UP001195914"/>
    </source>
</evidence>
<protein>
    <submittedName>
        <fullName evidence="2">Uncharacterized protein</fullName>
    </submittedName>
</protein>
<evidence type="ECO:0000313" key="2">
    <source>
        <dbReference type="EMBL" id="KAK1939608.1"/>
    </source>
</evidence>
<comment type="caution">
    <text evidence="2">The sequence shown here is derived from an EMBL/GenBank/DDBJ whole genome shotgun (WGS) entry which is preliminary data.</text>
</comment>
<reference evidence="2" key="1">
    <citation type="journal article" date="2014" name="Nucleic Acids Res.">
        <title>The evolutionary dynamics of variant antigen genes in Babesia reveal a history of genomic innovation underlying host-parasite interaction.</title>
        <authorList>
            <person name="Jackson A.P."/>
            <person name="Otto T.D."/>
            <person name="Darby A."/>
            <person name="Ramaprasad A."/>
            <person name="Xia D."/>
            <person name="Echaide I.E."/>
            <person name="Farber M."/>
            <person name="Gahlot S."/>
            <person name="Gamble J."/>
            <person name="Gupta D."/>
            <person name="Gupta Y."/>
            <person name="Jackson L."/>
            <person name="Malandrin L."/>
            <person name="Malas T.B."/>
            <person name="Moussa E."/>
            <person name="Nair M."/>
            <person name="Reid A.J."/>
            <person name="Sanders M."/>
            <person name="Sharma J."/>
            <person name="Tracey A."/>
            <person name="Quail M.A."/>
            <person name="Weir W."/>
            <person name="Wastling J.M."/>
            <person name="Hall N."/>
            <person name="Willadsen P."/>
            <person name="Lingelbach K."/>
            <person name="Shiels B."/>
            <person name="Tait A."/>
            <person name="Berriman M."/>
            <person name="Allred D.R."/>
            <person name="Pain A."/>
        </authorList>
    </citation>
    <scope>NUCLEOTIDE SEQUENCE</scope>
    <source>
        <strain evidence="2">1802A</strain>
    </source>
</reference>
<keyword evidence="3" id="KW-1185">Reference proteome</keyword>
<dbReference type="AlphaFoldDB" id="A0AAD9LK48"/>
<feature type="region of interest" description="Disordered" evidence="1">
    <location>
        <begin position="128"/>
        <end position="152"/>
    </location>
</feature>
<gene>
    <name evidence="2" type="ORF">X943_001468</name>
</gene>
<evidence type="ECO:0000256" key="1">
    <source>
        <dbReference type="SAM" id="MobiDB-lite"/>
    </source>
</evidence>